<keyword evidence="3" id="KW-1185">Reference proteome</keyword>
<organism evidence="2 3">
    <name type="scientific">Armillaria novae-zelandiae</name>
    <dbReference type="NCBI Taxonomy" id="153914"/>
    <lineage>
        <taxon>Eukaryota</taxon>
        <taxon>Fungi</taxon>
        <taxon>Dikarya</taxon>
        <taxon>Basidiomycota</taxon>
        <taxon>Agaricomycotina</taxon>
        <taxon>Agaricomycetes</taxon>
        <taxon>Agaricomycetidae</taxon>
        <taxon>Agaricales</taxon>
        <taxon>Marasmiineae</taxon>
        <taxon>Physalacriaceae</taxon>
        <taxon>Armillaria</taxon>
    </lineage>
</organism>
<accession>A0AA39NTB5</accession>
<feature type="region of interest" description="Disordered" evidence="1">
    <location>
        <begin position="263"/>
        <end position="283"/>
    </location>
</feature>
<evidence type="ECO:0000256" key="1">
    <source>
        <dbReference type="SAM" id="MobiDB-lite"/>
    </source>
</evidence>
<name>A0AA39NTB5_9AGAR</name>
<dbReference type="AlphaFoldDB" id="A0AA39NTB5"/>
<sequence length="283" mass="32744">MAKEIQAAQDQFHQELTDIATKYDWTFEAIVNMVSYSTKYKKKQAPSLYLARLSAKADEVNQEEEEASGSSGLTKDGTDALLEQLKEKRETKVQGAWADREGAAEDCCQVVDRLYQEVNNLVHLSDSSALLKFFKHVMGISAKDILVKYEQFFCAQSLNMNAHEDPSKVRSECTELIAKGLHIIFALIIETITGETNMHMNYVNYEMDIMAQHHIRLERWPMGIKFEKLSNLKNLQDLRQLRDALQTTACRWIRMSKKQVKKHDEDMKQHEVAGKTVRRKRWQ</sequence>
<proteinExistence type="predicted"/>
<dbReference type="EMBL" id="JAUEPR010000050">
    <property type="protein sequence ID" value="KAK0471453.1"/>
    <property type="molecule type" value="Genomic_DNA"/>
</dbReference>
<reference evidence="2" key="1">
    <citation type="submission" date="2023-06" db="EMBL/GenBank/DDBJ databases">
        <authorList>
            <consortium name="Lawrence Berkeley National Laboratory"/>
            <person name="Ahrendt S."/>
            <person name="Sahu N."/>
            <person name="Indic B."/>
            <person name="Wong-Bajracharya J."/>
            <person name="Merenyi Z."/>
            <person name="Ke H.-M."/>
            <person name="Monk M."/>
            <person name="Kocsube S."/>
            <person name="Drula E."/>
            <person name="Lipzen A."/>
            <person name="Balint B."/>
            <person name="Henrissat B."/>
            <person name="Andreopoulos B."/>
            <person name="Martin F.M."/>
            <person name="Harder C.B."/>
            <person name="Rigling D."/>
            <person name="Ford K.L."/>
            <person name="Foster G.D."/>
            <person name="Pangilinan J."/>
            <person name="Papanicolaou A."/>
            <person name="Barry K."/>
            <person name="LaButti K."/>
            <person name="Viragh M."/>
            <person name="Koriabine M."/>
            <person name="Yan M."/>
            <person name="Riley R."/>
            <person name="Champramary S."/>
            <person name="Plett K.L."/>
            <person name="Tsai I.J."/>
            <person name="Slot J."/>
            <person name="Sipos G."/>
            <person name="Plett J."/>
            <person name="Nagy L.G."/>
            <person name="Grigoriev I.V."/>
        </authorList>
    </citation>
    <scope>NUCLEOTIDE SEQUENCE</scope>
    <source>
        <strain evidence="2">ICMP 16352</strain>
    </source>
</reference>
<dbReference type="Proteomes" id="UP001175227">
    <property type="component" value="Unassembled WGS sequence"/>
</dbReference>
<evidence type="ECO:0000313" key="2">
    <source>
        <dbReference type="EMBL" id="KAK0471453.1"/>
    </source>
</evidence>
<feature type="compositionally biased region" description="Basic and acidic residues" evidence="1">
    <location>
        <begin position="263"/>
        <end position="273"/>
    </location>
</feature>
<comment type="caution">
    <text evidence="2">The sequence shown here is derived from an EMBL/GenBank/DDBJ whole genome shotgun (WGS) entry which is preliminary data.</text>
</comment>
<gene>
    <name evidence="2" type="ORF">IW261DRAFT_1571958</name>
</gene>
<evidence type="ECO:0000313" key="3">
    <source>
        <dbReference type="Proteomes" id="UP001175227"/>
    </source>
</evidence>
<protein>
    <submittedName>
        <fullName evidence="2">Uncharacterized protein</fullName>
    </submittedName>
</protein>